<name>A0A449BK16_9MOLU</name>
<protein>
    <submittedName>
        <fullName evidence="3">Acetyl esterase</fullName>
    </submittedName>
</protein>
<dbReference type="Gene3D" id="3.40.50.1820">
    <property type="entry name" value="alpha/beta hydrolase"/>
    <property type="match status" value="2"/>
</dbReference>
<evidence type="ECO:0000313" key="3">
    <source>
        <dbReference type="EMBL" id="VEU82794.1"/>
    </source>
</evidence>
<dbReference type="PANTHER" id="PTHR48081">
    <property type="entry name" value="AB HYDROLASE SUPERFAMILY PROTEIN C4A8.06C"/>
    <property type="match status" value="1"/>
</dbReference>
<dbReference type="EMBL" id="LR215050">
    <property type="protein sequence ID" value="VEU82794.1"/>
    <property type="molecule type" value="Genomic_DNA"/>
</dbReference>
<dbReference type="InterPro" id="IPR029058">
    <property type="entry name" value="AB_hydrolase_fold"/>
</dbReference>
<dbReference type="RefSeq" id="WP_051658931.1">
    <property type="nucleotide sequence ID" value="NZ_LR215050.1"/>
</dbReference>
<accession>A0A449BK16</accession>
<evidence type="ECO:0000256" key="1">
    <source>
        <dbReference type="ARBA" id="ARBA00022801"/>
    </source>
</evidence>
<evidence type="ECO:0000313" key="4">
    <source>
        <dbReference type="Proteomes" id="UP000290909"/>
    </source>
</evidence>
<dbReference type="Proteomes" id="UP000290909">
    <property type="component" value="Chromosome"/>
</dbReference>
<dbReference type="GO" id="GO:0016787">
    <property type="term" value="F:hydrolase activity"/>
    <property type="evidence" value="ECO:0007669"/>
    <property type="project" value="UniProtKB-KW"/>
</dbReference>
<keyword evidence="4" id="KW-1185">Reference proteome</keyword>
<organism evidence="3 4">
    <name type="scientific">Acholeplasma hippikon</name>
    <dbReference type="NCBI Taxonomy" id="264636"/>
    <lineage>
        <taxon>Bacteria</taxon>
        <taxon>Bacillati</taxon>
        <taxon>Mycoplasmatota</taxon>
        <taxon>Mollicutes</taxon>
        <taxon>Acholeplasmatales</taxon>
        <taxon>Acholeplasmataceae</taxon>
        <taxon>Acholeplasma</taxon>
    </lineage>
</organism>
<sequence length="408" mass="45362">MTTYLFVSPKPSVWLVRKLFSLTTYTEHENILEIKENVTLLSDITYVSSNGMNELDIFIKTDLMDEVNVPIILWIHGGAFVAGDKDDVASYMYVLANEGYAVISINYGLGYEYQYSTPLIQIGEAYTHVKNEIAKYPYLDLDNMIVGGDSAGAFVAGDKDDVASYMYVLANEGYAVISINYGLGYEYQYPTPLIQIGEAYTHVKNEIAKYPYLDLDNMIVGGDSAGAFLAAQFVINNTNPAYSELSKVSPVLTKDQIKGAILYCGPYDFSLLLNLLGDPVTRLNRSAGGSALTKIVGFFAQKIGYAFLGEKNWAQDPKWDILTLTNYVTSDFPPTFITDAKNISFEEHGKRLASKLENLGVSVETVFYDAELAHEYQFNLGTVEEETGRNYAMETLDKVLAYLQNLPA</sequence>
<feature type="domain" description="Alpha/beta hydrolase fold-3" evidence="2">
    <location>
        <begin position="152"/>
        <end position="371"/>
    </location>
</feature>
<dbReference type="Pfam" id="PF07859">
    <property type="entry name" value="Abhydrolase_3"/>
    <property type="match status" value="1"/>
</dbReference>
<gene>
    <name evidence="3" type="ORF">NCTC10172_00818</name>
</gene>
<dbReference type="STRING" id="1408416.GCA_000702765_00256"/>
<dbReference type="SUPFAM" id="SSF53474">
    <property type="entry name" value="alpha/beta-Hydrolases"/>
    <property type="match status" value="2"/>
</dbReference>
<reference evidence="3 4" key="1">
    <citation type="submission" date="2019-01" db="EMBL/GenBank/DDBJ databases">
        <authorList>
            <consortium name="Pathogen Informatics"/>
        </authorList>
    </citation>
    <scope>NUCLEOTIDE SEQUENCE [LARGE SCALE GENOMIC DNA]</scope>
    <source>
        <strain evidence="3 4">NCTC10172</strain>
    </source>
</reference>
<dbReference type="PANTHER" id="PTHR48081:SF6">
    <property type="entry name" value="PEPTIDASE S9 PROLYL OLIGOPEPTIDASE CATALYTIC DOMAIN-CONTAINING PROTEIN"/>
    <property type="match status" value="1"/>
</dbReference>
<dbReference type="InterPro" id="IPR050300">
    <property type="entry name" value="GDXG_lipolytic_enzyme"/>
</dbReference>
<dbReference type="KEGG" id="ahk:NCTC10172_00818"/>
<proteinExistence type="predicted"/>
<dbReference type="InterPro" id="IPR013094">
    <property type="entry name" value="AB_hydrolase_3"/>
</dbReference>
<dbReference type="AlphaFoldDB" id="A0A449BK16"/>
<keyword evidence="1" id="KW-0378">Hydrolase</keyword>
<evidence type="ECO:0000259" key="2">
    <source>
        <dbReference type="Pfam" id="PF07859"/>
    </source>
</evidence>